<organism evidence="5 6">
    <name type="scientific">Phocicoccus pinnipedialis</name>
    <dbReference type="NCBI Taxonomy" id="110845"/>
    <lineage>
        <taxon>Bacteria</taxon>
        <taxon>Bacillati</taxon>
        <taxon>Bacillota</taxon>
        <taxon>Bacilli</taxon>
        <taxon>Bacillales</taxon>
        <taxon>Salinicoccaceae</taxon>
        <taxon>Phocicoccus</taxon>
    </lineage>
</organism>
<comment type="caution">
    <text evidence="5">The sequence shown here is derived from an EMBL/GenBank/DDBJ whole genome shotgun (WGS) entry which is preliminary data.</text>
</comment>
<dbReference type="EMBL" id="CAJEWB010000005">
    <property type="protein sequence ID" value="CAD2072311.1"/>
    <property type="molecule type" value="Genomic_DNA"/>
</dbReference>
<name>A0A6V7R4K9_9BACL</name>
<keyword evidence="2" id="KW-0812">Transmembrane</keyword>
<reference evidence="5 6" key="1">
    <citation type="submission" date="2020-07" db="EMBL/GenBank/DDBJ databases">
        <authorList>
            <person name="Criscuolo A."/>
        </authorList>
    </citation>
    <scope>NUCLEOTIDE SEQUENCE [LARGE SCALE GENOMIC DNA]</scope>
    <source>
        <strain evidence="5">CIP107946</strain>
    </source>
</reference>
<evidence type="ECO:0000256" key="3">
    <source>
        <dbReference type="SAM" id="SignalP"/>
    </source>
</evidence>
<evidence type="ECO:0000256" key="1">
    <source>
        <dbReference type="SAM" id="MobiDB-lite"/>
    </source>
</evidence>
<evidence type="ECO:0000259" key="4">
    <source>
        <dbReference type="Pfam" id="PF09972"/>
    </source>
</evidence>
<feature type="signal peptide" evidence="3">
    <location>
        <begin position="1"/>
        <end position="22"/>
    </location>
</feature>
<feature type="region of interest" description="Disordered" evidence="1">
    <location>
        <begin position="569"/>
        <end position="591"/>
    </location>
</feature>
<sequence>MKRLIFALVFIFMMGTTYSAQANEIDAIEMAIFINKDGSVDVTEKRRQLMDEGTEMYMVFDEDSMQGAKVTNFSVTGMEKLEPWPEDGSLEEKRGKYGTIETSDGFELVFGIGNYQNQTYEVHYTLENLVHNLKDGQSIYWDFNTFNELLTHRVRIEVMSEVPLSKDMMKFWGFGFDGFLDFEGDALVWKSNGTLDSRDYATLLMQFDEGTFNTTHTEDITLKEQQDKALQDSHYEDEYLENSGSTNGAKKSIVGKVFGIIGAFVGTIIVILIGAFSTAVSKVRKRKGHIESAGKLRTRNKDIVSNKVPSLDDDDYVGIYNTLKALGMSGFETFFQAYLVKWQDEGRITITNENGSDKKSLIQMKSEKDLEEVRNGDSMFAEAVEAVKKDTYNGTFELLYWLLIKDAVDSNGQLTSKQMKKWAKKNAKDVSKIADFMTDYSKNYQKRHGIMTYEDVKIWGIKNEIVSPTEKGQHLIDEIIQYSNFYKEDVKKMKKEKSEPNLESHDIIWDIITSDTSDLDLLGRKYMTVDTYNPYLMYYLYSNNVNTTYNKGLASGGFSSTNGASGSSGGGGATSFGGGAGAGGGGGGGAR</sequence>
<keyword evidence="3" id="KW-0732">Signal</keyword>
<dbReference type="RefSeq" id="WP_186076408.1">
    <property type="nucleotide sequence ID" value="NZ_CAJEWB010000005.1"/>
</dbReference>
<dbReference type="Pfam" id="PF09972">
    <property type="entry name" value="DUF2207"/>
    <property type="match status" value="1"/>
</dbReference>
<evidence type="ECO:0000313" key="6">
    <source>
        <dbReference type="Proteomes" id="UP000588186"/>
    </source>
</evidence>
<proteinExistence type="predicted"/>
<dbReference type="InterPro" id="IPR018702">
    <property type="entry name" value="DUF2207"/>
</dbReference>
<evidence type="ECO:0000313" key="5">
    <source>
        <dbReference type="EMBL" id="CAD2072311.1"/>
    </source>
</evidence>
<accession>A0A6V7R4K9</accession>
<dbReference type="AlphaFoldDB" id="A0A6V7R4K9"/>
<gene>
    <name evidence="5" type="ORF">JEOPIN946_00409</name>
</gene>
<keyword evidence="2" id="KW-0472">Membrane</keyword>
<keyword evidence="6" id="KW-1185">Reference proteome</keyword>
<evidence type="ECO:0000256" key="2">
    <source>
        <dbReference type="SAM" id="Phobius"/>
    </source>
</evidence>
<feature type="domain" description="DUF2207" evidence="4">
    <location>
        <begin position="25"/>
        <end position="175"/>
    </location>
</feature>
<dbReference type="Proteomes" id="UP000588186">
    <property type="component" value="Unassembled WGS sequence"/>
</dbReference>
<feature type="transmembrane region" description="Helical" evidence="2">
    <location>
        <begin position="257"/>
        <end position="280"/>
    </location>
</feature>
<protein>
    <recommendedName>
        <fullName evidence="4">DUF2207 domain-containing protein</fullName>
    </recommendedName>
</protein>
<keyword evidence="2" id="KW-1133">Transmembrane helix</keyword>
<feature type="chain" id="PRO_5027618962" description="DUF2207 domain-containing protein" evidence="3">
    <location>
        <begin position="23"/>
        <end position="591"/>
    </location>
</feature>